<feature type="domain" description="PPIase cyclophilin-type" evidence="6">
    <location>
        <begin position="10"/>
        <end position="174"/>
    </location>
</feature>
<evidence type="ECO:0000313" key="8">
    <source>
        <dbReference type="Proteomes" id="UP000237144"/>
    </source>
</evidence>
<keyword evidence="8" id="KW-1185">Reference proteome</keyword>
<feature type="compositionally biased region" description="Basic residues" evidence="5">
    <location>
        <begin position="208"/>
        <end position="224"/>
    </location>
</feature>
<protein>
    <recommendedName>
        <fullName evidence="2">peptidylprolyl isomerase</fullName>
        <ecNumber evidence="2">5.2.1.8</ecNumber>
    </recommendedName>
</protein>
<dbReference type="PRINTS" id="PR00153">
    <property type="entry name" value="CSAPPISMRASE"/>
</dbReference>
<dbReference type="GO" id="GO:0005737">
    <property type="term" value="C:cytoplasm"/>
    <property type="evidence" value="ECO:0007669"/>
    <property type="project" value="TreeGrafter"/>
</dbReference>
<evidence type="ECO:0000313" key="7">
    <source>
        <dbReference type="EMBL" id="POY75053.1"/>
    </source>
</evidence>
<proteinExistence type="predicted"/>
<organism evidence="7 8">
    <name type="scientific">Rhodotorula taiwanensis</name>
    <dbReference type="NCBI Taxonomy" id="741276"/>
    <lineage>
        <taxon>Eukaryota</taxon>
        <taxon>Fungi</taxon>
        <taxon>Dikarya</taxon>
        <taxon>Basidiomycota</taxon>
        <taxon>Pucciniomycotina</taxon>
        <taxon>Microbotryomycetes</taxon>
        <taxon>Sporidiobolales</taxon>
        <taxon>Sporidiobolaceae</taxon>
        <taxon>Rhodotorula</taxon>
    </lineage>
</organism>
<evidence type="ECO:0000259" key="6">
    <source>
        <dbReference type="PROSITE" id="PS50072"/>
    </source>
</evidence>
<dbReference type="STRING" id="741276.A0A2S5BE78"/>
<dbReference type="OrthoDB" id="407558at2759"/>
<comment type="caution">
    <text evidence="7">The sequence shown here is derived from an EMBL/GenBank/DDBJ whole genome shotgun (WGS) entry which is preliminary data.</text>
</comment>
<dbReference type="PANTHER" id="PTHR11071">
    <property type="entry name" value="PEPTIDYL-PROLYL CIS-TRANS ISOMERASE"/>
    <property type="match status" value="1"/>
</dbReference>
<comment type="catalytic activity">
    <reaction evidence="1">
        <text>[protein]-peptidylproline (omega=180) = [protein]-peptidylproline (omega=0)</text>
        <dbReference type="Rhea" id="RHEA:16237"/>
        <dbReference type="Rhea" id="RHEA-COMP:10747"/>
        <dbReference type="Rhea" id="RHEA-COMP:10748"/>
        <dbReference type="ChEBI" id="CHEBI:83833"/>
        <dbReference type="ChEBI" id="CHEBI:83834"/>
        <dbReference type="EC" id="5.2.1.8"/>
    </reaction>
</comment>
<dbReference type="EMBL" id="PJQD01000020">
    <property type="protein sequence ID" value="POY75053.1"/>
    <property type="molecule type" value="Genomic_DNA"/>
</dbReference>
<dbReference type="Pfam" id="PF00160">
    <property type="entry name" value="Pro_isomerase"/>
    <property type="match status" value="1"/>
</dbReference>
<feature type="compositionally biased region" description="Basic and acidic residues" evidence="5">
    <location>
        <begin position="351"/>
        <end position="363"/>
    </location>
</feature>
<evidence type="ECO:0000256" key="3">
    <source>
        <dbReference type="ARBA" id="ARBA00023110"/>
    </source>
</evidence>
<dbReference type="Gene3D" id="2.40.100.10">
    <property type="entry name" value="Cyclophilin-like"/>
    <property type="match status" value="1"/>
</dbReference>
<dbReference type="AlphaFoldDB" id="A0A2S5BE78"/>
<dbReference type="PANTHER" id="PTHR11071:SF561">
    <property type="entry name" value="PEPTIDYL-PROLYL CIS-TRANS ISOMERASE D-RELATED"/>
    <property type="match status" value="1"/>
</dbReference>
<feature type="compositionally biased region" description="Basic residues" evidence="5">
    <location>
        <begin position="241"/>
        <end position="267"/>
    </location>
</feature>
<feature type="compositionally biased region" description="Low complexity" evidence="5">
    <location>
        <begin position="190"/>
        <end position="204"/>
    </location>
</feature>
<dbReference type="SUPFAM" id="SSF50891">
    <property type="entry name" value="Cyclophilin-like"/>
    <property type="match status" value="1"/>
</dbReference>
<evidence type="ECO:0000256" key="5">
    <source>
        <dbReference type="SAM" id="MobiDB-lite"/>
    </source>
</evidence>
<dbReference type="FunFam" id="2.40.100.10:FF:000025">
    <property type="entry name" value="Peptidyl-prolyl cis-trans isomerase CYP19-2"/>
    <property type="match status" value="1"/>
</dbReference>
<name>A0A2S5BE78_9BASI</name>
<dbReference type="GO" id="GO:0003755">
    <property type="term" value="F:peptidyl-prolyl cis-trans isomerase activity"/>
    <property type="evidence" value="ECO:0007669"/>
    <property type="project" value="UniProtKB-KW"/>
</dbReference>
<feature type="compositionally biased region" description="Basic and acidic residues" evidence="5">
    <location>
        <begin position="294"/>
        <end position="336"/>
    </location>
</feature>
<dbReference type="GO" id="GO:0016018">
    <property type="term" value="F:cyclosporin A binding"/>
    <property type="evidence" value="ECO:0007669"/>
    <property type="project" value="TreeGrafter"/>
</dbReference>
<dbReference type="PROSITE" id="PS50072">
    <property type="entry name" value="CSA_PPIASE_2"/>
    <property type="match status" value="1"/>
</dbReference>
<gene>
    <name evidence="7" type="ORF">BMF94_2029</name>
</gene>
<dbReference type="Proteomes" id="UP000237144">
    <property type="component" value="Unassembled WGS sequence"/>
</dbReference>
<evidence type="ECO:0000256" key="2">
    <source>
        <dbReference type="ARBA" id="ARBA00013194"/>
    </source>
</evidence>
<sequence>MVNPRVFHDYAVVGEQVTPLGRVVFELFADKVPKTAENFRALCTGSAGVNSIGIPLWYKGSPLHRVIAGFMVQGGDFTDRNGKGGESIYGPSFEDENLTREIDSEGLLCMANKGKNTNSSQFFVTLRPCPHLKGKHVVFGRVVKGFETIVAISKMSVDAKDRPLELITIQHCGELERKVVAKPPPPPPSSSSSSGSSRSRSLSPDRSRSKRSRSRSHSHRHRSRHSDDDDGSDFGAEERDHRRRHRSSSEKKKHRGSTGHRSSKHGKSAASSSRKDRDRSPSGSPELTEEQIAELEKRAREEAEEARKRREEEEREAVEKAKRAKEERERYEREQIARGGIIYKGSGRMKAGREEGRSGMRGW</sequence>
<keyword evidence="3" id="KW-0697">Rotamase</keyword>
<dbReference type="InterPro" id="IPR029000">
    <property type="entry name" value="Cyclophilin-like_dom_sf"/>
</dbReference>
<dbReference type="InterPro" id="IPR002130">
    <property type="entry name" value="Cyclophilin-type_PPIase_dom"/>
</dbReference>
<reference evidence="7 8" key="1">
    <citation type="journal article" date="2018" name="Front. Microbiol.">
        <title>Prospects for Fungal Bioremediation of Acidic Radioactive Waste Sites: Characterization and Genome Sequence of Rhodotorula taiwanensis MD1149.</title>
        <authorList>
            <person name="Tkavc R."/>
            <person name="Matrosova V.Y."/>
            <person name="Grichenko O.E."/>
            <person name="Gostincar C."/>
            <person name="Volpe R.P."/>
            <person name="Klimenkova P."/>
            <person name="Gaidamakova E.K."/>
            <person name="Zhou C.E."/>
            <person name="Stewart B.J."/>
            <person name="Lyman M.G."/>
            <person name="Malfatti S.A."/>
            <person name="Rubinfeld B."/>
            <person name="Courtot M."/>
            <person name="Singh J."/>
            <person name="Dalgard C.L."/>
            <person name="Hamilton T."/>
            <person name="Frey K.G."/>
            <person name="Gunde-Cimerman N."/>
            <person name="Dugan L."/>
            <person name="Daly M.J."/>
        </authorList>
    </citation>
    <scope>NUCLEOTIDE SEQUENCE [LARGE SCALE GENOMIC DNA]</scope>
    <source>
        <strain evidence="7 8">MD1149</strain>
    </source>
</reference>
<evidence type="ECO:0000256" key="4">
    <source>
        <dbReference type="ARBA" id="ARBA00023235"/>
    </source>
</evidence>
<accession>A0A2S5BE78</accession>
<evidence type="ECO:0000256" key="1">
    <source>
        <dbReference type="ARBA" id="ARBA00000971"/>
    </source>
</evidence>
<dbReference type="GO" id="GO:0006457">
    <property type="term" value="P:protein folding"/>
    <property type="evidence" value="ECO:0007669"/>
    <property type="project" value="TreeGrafter"/>
</dbReference>
<keyword evidence="4 7" id="KW-0413">Isomerase</keyword>
<feature type="region of interest" description="Disordered" evidence="5">
    <location>
        <begin position="177"/>
        <end position="363"/>
    </location>
</feature>
<dbReference type="EC" id="5.2.1.8" evidence="2"/>